<evidence type="ECO:0000256" key="1">
    <source>
        <dbReference type="SAM" id="Phobius"/>
    </source>
</evidence>
<accession>A0A2N1MXN5</accession>
<dbReference type="EMBL" id="LLXL01001099">
    <property type="protein sequence ID" value="PKK66391.1"/>
    <property type="molecule type" value="Genomic_DNA"/>
</dbReference>
<reference evidence="2 3" key="1">
    <citation type="submission" date="2016-04" db="EMBL/GenBank/DDBJ databases">
        <title>Genome analyses suggest a sexual origin of heterokaryosis in a supposedly ancient asexual fungus.</title>
        <authorList>
            <person name="Ropars J."/>
            <person name="Sedzielewska K."/>
            <person name="Noel J."/>
            <person name="Charron P."/>
            <person name="Farinelli L."/>
            <person name="Marton T."/>
            <person name="Kruger M."/>
            <person name="Pelin A."/>
            <person name="Brachmann A."/>
            <person name="Corradi N."/>
        </authorList>
    </citation>
    <scope>NUCLEOTIDE SEQUENCE [LARGE SCALE GENOMIC DNA]</scope>
    <source>
        <strain evidence="2 3">C2</strain>
    </source>
</reference>
<sequence length="75" mass="8777">MKLIIAEFTGSQIKVPVISKWKERKRKANYGSNYGVSVLINYDIWVFFFTVTDFQQSTLRFMPYIVLTASILNYS</sequence>
<evidence type="ECO:0000313" key="2">
    <source>
        <dbReference type="EMBL" id="PKK66391.1"/>
    </source>
</evidence>
<organism evidence="2 3">
    <name type="scientific">Rhizophagus irregularis</name>
    <dbReference type="NCBI Taxonomy" id="588596"/>
    <lineage>
        <taxon>Eukaryota</taxon>
        <taxon>Fungi</taxon>
        <taxon>Fungi incertae sedis</taxon>
        <taxon>Mucoromycota</taxon>
        <taxon>Glomeromycotina</taxon>
        <taxon>Glomeromycetes</taxon>
        <taxon>Glomerales</taxon>
        <taxon>Glomeraceae</taxon>
        <taxon>Rhizophagus</taxon>
    </lineage>
</organism>
<evidence type="ECO:0000313" key="3">
    <source>
        <dbReference type="Proteomes" id="UP000233469"/>
    </source>
</evidence>
<proteinExistence type="predicted"/>
<protein>
    <submittedName>
        <fullName evidence="2">Uncharacterized protein</fullName>
    </submittedName>
</protein>
<keyword evidence="1" id="KW-0472">Membrane</keyword>
<dbReference type="Proteomes" id="UP000233469">
    <property type="component" value="Unassembled WGS sequence"/>
</dbReference>
<dbReference type="AlphaFoldDB" id="A0A2N1MXN5"/>
<keyword evidence="1" id="KW-1133">Transmembrane helix</keyword>
<keyword evidence="1" id="KW-0812">Transmembrane</keyword>
<gene>
    <name evidence="2" type="ORF">RhiirC2_35016</name>
</gene>
<feature type="transmembrane region" description="Helical" evidence="1">
    <location>
        <begin position="30"/>
        <end position="51"/>
    </location>
</feature>
<reference evidence="2 3" key="2">
    <citation type="submission" date="2017-10" db="EMBL/GenBank/DDBJ databases">
        <title>Extensive intraspecific genome diversity in a model arbuscular mycorrhizal fungus.</title>
        <authorList>
            <person name="Chen E.C.H."/>
            <person name="Morin E."/>
            <person name="Baudet D."/>
            <person name="Noel J."/>
            <person name="Ndikumana S."/>
            <person name="Charron P."/>
            <person name="St-Onge C."/>
            <person name="Giorgi J."/>
            <person name="Grigoriev I.V."/>
            <person name="Roux C."/>
            <person name="Martin F.M."/>
            <person name="Corradi N."/>
        </authorList>
    </citation>
    <scope>NUCLEOTIDE SEQUENCE [LARGE SCALE GENOMIC DNA]</scope>
    <source>
        <strain evidence="2 3">C2</strain>
    </source>
</reference>
<name>A0A2N1MXN5_9GLOM</name>
<comment type="caution">
    <text evidence="2">The sequence shown here is derived from an EMBL/GenBank/DDBJ whole genome shotgun (WGS) entry which is preliminary data.</text>
</comment>